<dbReference type="Pfam" id="PF00578">
    <property type="entry name" value="AhpC-TSA"/>
    <property type="match status" value="1"/>
</dbReference>
<sequence length="161" mass="18097">MKKIMLKIVGITLFLFAINSAVADDFRLDDINGKSHNLSDYKGKWVIVNYWATWCPPCLDEIPELIDFHEAHKDKDAVVLGLNYEDVDPKYLKEFVDQYFISYPVLHADPGQADYWGPVNGLPTTIIISPSGDMVSRQVGRVNAAFLENAIKGNAKHASKK</sequence>
<dbReference type="PROSITE" id="PS51352">
    <property type="entry name" value="THIOREDOXIN_2"/>
    <property type="match status" value="1"/>
</dbReference>
<gene>
    <name evidence="6" type="ORF">MNBD_GAMMA22-2747</name>
</gene>
<keyword evidence="2" id="KW-0201">Cytochrome c-type biogenesis</keyword>
<dbReference type="GO" id="GO:0017004">
    <property type="term" value="P:cytochrome complex assembly"/>
    <property type="evidence" value="ECO:0007669"/>
    <property type="project" value="UniProtKB-KW"/>
</dbReference>
<evidence type="ECO:0000259" key="5">
    <source>
        <dbReference type="PROSITE" id="PS51352"/>
    </source>
</evidence>
<evidence type="ECO:0000256" key="3">
    <source>
        <dbReference type="ARBA" id="ARBA00023157"/>
    </source>
</evidence>
<evidence type="ECO:0000256" key="1">
    <source>
        <dbReference type="ARBA" id="ARBA00004196"/>
    </source>
</evidence>
<proteinExistence type="predicted"/>
<dbReference type="InterPro" id="IPR017937">
    <property type="entry name" value="Thioredoxin_CS"/>
</dbReference>
<dbReference type="GO" id="GO:0030313">
    <property type="term" value="C:cell envelope"/>
    <property type="evidence" value="ECO:0007669"/>
    <property type="project" value="UniProtKB-SubCell"/>
</dbReference>
<dbReference type="EMBL" id="UOFS01000006">
    <property type="protein sequence ID" value="VAW91488.1"/>
    <property type="molecule type" value="Genomic_DNA"/>
</dbReference>
<evidence type="ECO:0000313" key="6">
    <source>
        <dbReference type="EMBL" id="VAW91488.1"/>
    </source>
</evidence>
<dbReference type="GO" id="GO:0016209">
    <property type="term" value="F:antioxidant activity"/>
    <property type="evidence" value="ECO:0007669"/>
    <property type="project" value="InterPro"/>
</dbReference>
<protein>
    <recommendedName>
        <fullName evidence="5">Thioredoxin domain-containing protein</fullName>
    </recommendedName>
</protein>
<organism evidence="6">
    <name type="scientific">hydrothermal vent metagenome</name>
    <dbReference type="NCBI Taxonomy" id="652676"/>
    <lineage>
        <taxon>unclassified sequences</taxon>
        <taxon>metagenomes</taxon>
        <taxon>ecological metagenomes</taxon>
    </lineage>
</organism>
<dbReference type="PANTHER" id="PTHR42852:SF6">
    <property type="entry name" value="THIOL:DISULFIDE INTERCHANGE PROTEIN DSBE"/>
    <property type="match status" value="1"/>
</dbReference>
<evidence type="ECO:0000256" key="2">
    <source>
        <dbReference type="ARBA" id="ARBA00022748"/>
    </source>
</evidence>
<evidence type="ECO:0000256" key="4">
    <source>
        <dbReference type="ARBA" id="ARBA00023284"/>
    </source>
</evidence>
<name>A0A3B0ZDJ3_9ZZZZ</name>
<dbReference type="InterPro" id="IPR036249">
    <property type="entry name" value="Thioredoxin-like_sf"/>
</dbReference>
<dbReference type="SUPFAM" id="SSF52833">
    <property type="entry name" value="Thioredoxin-like"/>
    <property type="match status" value="1"/>
</dbReference>
<feature type="domain" description="Thioredoxin" evidence="5">
    <location>
        <begin position="17"/>
        <end position="156"/>
    </location>
</feature>
<comment type="subcellular location">
    <subcellularLocation>
        <location evidence="1">Cell envelope</location>
    </subcellularLocation>
</comment>
<dbReference type="PANTHER" id="PTHR42852">
    <property type="entry name" value="THIOL:DISULFIDE INTERCHANGE PROTEIN DSBE"/>
    <property type="match status" value="1"/>
</dbReference>
<dbReference type="AlphaFoldDB" id="A0A3B0ZDJ3"/>
<reference evidence="6" key="1">
    <citation type="submission" date="2018-06" db="EMBL/GenBank/DDBJ databases">
        <authorList>
            <person name="Zhirakovskaya E."/>
        </authorList>
    </citation>
    <scope>NUCLEOTIDE SEQUENCE</scope>
</reference>
<accession>A0A3B0ZDJ3</accession>
<keyword evidence="3" id="KW-1015">Disulfide bond</keyword>
<dbReference type="PROSITE" id="PS00194">
    <property type="entry name" value="THIOREDOXIN_1"/>
    <property type="match status" value="1"/>
</dbReference>
<dbReference type="InterPro" id="IPR013766">
    <property type="entry name" value="Thioredoxin_domain"/>
</dbReference>
<dbReference type="InterPro" id="IPR050553">
    <property type="entry name" value="Thioredoxin_ResA/DsbE_sf"/>
</dbReference>
<dbReference type="GO" id="GO:0016491">
    <property type="term" value="F:oxidoreductase activity"/>
    <property type="evidence" value="ECO:0007669"/>
    <property type="project" value="InterPro"/>
</dbReference>
<dbReference type="Gene3D" id="3.40.30.10">
    <property type="entry name" value="Glutaredoxin"/>
    <property type="match status" value="1"/>
</dbReference>
<dbReference type="CDD" id="cd02966">
    <property type="entry name" value="TlpA_like_family"/>
    <property type="match status" value="1"/>
</dbReference>
<keyword evidence="4" id="KW-0676">Redox-active center</keyword>
<dbReference type="InterPro" id="IPR000866">
    <property type="entry name" value="AhpC/TSA"/>
</dbReference>